<dbReference type="EMBL" id="CP041040">
    <property type="protein sequence ID" value="QDE36450.1"/>
    <property type="molecule type" value="Genomic_DNA"/>
</dbReference>
<dbReference type="PANTHER" id="PTHR37418">
    <property type="entry name" value="3-KETO-5-AMINOHEXANOATE CLEAVAGE ENZYME-RELATED"/>
    <property type="match status" value="1"/>
</dbReference>
<sequence>MLLQACINGAHPATEHPALSADATLSAADAARAVAAGANAIHVHPKDAAGHDSLAAADVERWLRALRAACPDVPIGVTTGAWIERDVERRLAAIEEWTEVPDFASVNWHETGADDVAELLLSRGVGIEAGIWDATGLETWSQSPVRSRCTRVLIELPDEAAEVVRRHAEGLIAHVRLDEPSIPILLHGELRSAWPAFTLAVELELDSRIGLEDTLSLPDGRTAPDNATLVRTAGGIAFAG</sequence>
<organism evidence="1 2">
    <name type="scientific">Microbacterium foliorum</name>
    <dbReference type="NCBI Taxonomy" id="104336"/>
    <lineage>
        <taxon>Bacteria</taxon>
        <taxon>Bacillati</taxon>
        <taxon>Actinomycetota</taxon>
        <taxon>Actinomycetes</taxon>
        <taxon>Micrococcales</taxon>
        <taxon>Microbacteriaceae</taxon>
        <taxon>Microbacterium</taxon>
    </lineage>
</organism>
<dbReference type="Pfam" id="PF05853">
    <property type="entry name" value="BKACE"/>
    <property type="match status" value="1"/>
</dbReference>
<dbReference type="Gene3D" id="3.20.20.70">
    <property type="entry name" value="Aldolase class I"/>
    <property type="match status" value="1"/>
</dbReference>
<evidence type="ECO:0008006" key="3">
    <source>
        <dbReference type="Google" id="ProtNLM"/>
    </source>
</evidence>
<evidence type="ECO:0000313" key="2">
    <source>
        <dbReference type="Proteomes" id="UP000316125"/>
    </source>
</evidence>
<proteinExistence type="predicted"/>
<dbReference type="OrthoDB" id="3424160at2"/>
<evidence type="ECO:0000313" key="1">
    <source>
        <dbReference type="EMBL" id="QDE36450.1"/>
    </source>
</evidence>
<accession>A0A4Y5YU93</accession>
<dbReference type="InterPro" id="IPR013785">
    <property type="entry name" value="Aldolase_TIM"/>
</dbReference>
<dbReference type="InterPro" id="IPR008567">
    <property type="entry name" value="BKACE"/>
</dbReference>
<dbReference type="AlphaFoldDB" id="A0A4Y5YU93"/>
<dbReference type="PANTHER" id="PTHR37418:SF1">
    <property type="entry name" value="3-KETO-5-AMINOHEXANOATE CLEAVAGE PROTEIN"/>
    <property type="match status" value="1"/>
</dbReference>
<reference evidence="1 2" key="1">
    <citation type="submission" date="2019-06" db="EMBL/GenBank/DDBJ databases">
        <title>Complete genome of Microbacterium foliorum M2.</title>
        <authorList>
            <person name="Cao G."/>
        </authorList>
    </citation>
    <scope>NUCLEOTIDE SEQUENCE [LARGE SCALE GENOMIC DNA]</scope>
    <source>
        <strain evidence="1 2">M2</strain>
    </source>
</reference>
<protein>
    <recommendedName>
        <fullName evidence="3">3-keto-5-aminohexanoate cleavage protein</fullName>
    </recommendedName>
</protein>
<dbReference type="GO" id="GO:0043720">
    <property type="term" value="F:3-keto-5-aminohexanoate cleavage activity"/>
    <property type="evidence" value="ECO:0007669"/>
    <property type="project" value="InterPro"/>
</dbReference>
<gene>
    <name evidence="1" type="ORF">FIV50_00935</name>
</gene>
<name>A0A4Y5YU93_9MICO</name>
<dbReference type="Proteomes" id="UP000316125">
    <property type="component" value="Chromosome"/>
</dbReference>